<evidence type="ECO:0000256" key="3">
    <source>
        <dbReference type="ARBA" id="ARBA00037413"/>
    </source>
</evidence>
<dbReference type="STRING" id="299467.A0A443RVM9"/>
<dbReference type="InterPro" id="IPR000811">
    <property type="entry name" value="Glyco_trans_35"/>
</dbReference>
<evidence type="ECO:0000256" key="5">
    <source>
        <dbReference type="RuleBase" id="RU000587"/>
    </source>
</evidence>
<dbReference type="VEuPathDB" id="VectorBase:LDEU012842"/>
<evidence type="ECO:0000313" key="7">
    <source>
        <dbReference type="Proteomes" id="UP000288716"/>
    </source>
</evidence>
<dbReference type="GO" id="GO:0005980">
    <property type="term" value="P:glycogen catabolic process"/>
    <property type="evidence" value="ECO:0007669"/>
    <property type="project" value="TreeGrafter"/>
</dbReference>
<organism evidence="6 7">
    <name type="scientific">Leptotrombidium deliense</name>
    <dbReference type="NCBI Taxonomy" id="299467"/>
    <lineage>
        <taxon>Eukaryota</taxon>
        <taxon>Metazoa</taxon>
        <taxon>Ecdysozoa</taxon>
        <taxon>Arthropoda</taxon>
        <taxon>Chelicerata</taxon>
        <taxon>Arachnida</taxon>
        <taxon>Acari</taxon>
        <taxon>Acariformes</taxon>
        <taxon>Trombidiformes</taxon>
        <taxon>Prostigmata</taxon>
        <taxon>Anystina</taxon>
        <taxon>Parasitengona</taxon>
        <taxon>Trombiculoidea</taxon>
        <taxon>Trombiculidae</taxon>
        <taxon>Leptotrombidium</taxon>
    </lineage>
</organism>
<accession>A0A443RVM9</accession>
<dbReference type="AlphaFoldDB" id="A0A443RVM9"/>
<comment type="caution">
    <text evidence="6">The sequence shown here is derived from an EMBL/GenBank/DDBJ whole genome shotgun (WGS) entry which is preliminary data.</text>
</comment>
<evidence type="ECO:0000256" key="2">
    <source>
        <dbReference type="ARBA" id="ARBA00036074"/>
    </source>
</evidence>
<keyword evidence="7" id="KW-1185">Reference proteome</keyword>
<comment type="catalytic activity">
    <reaction evidence="2">
        <text>[(1-&gt;4)-alpha-D-glucosyl](n) + phosphate = [(1-&gt;4)-alpha-D-glucosyl](n-1) + alpha-D-glucose 1-phosphate</text>
        <dbReference type="Rhea" id="RHEA:41732"/>
        <dbReference type="Rhea" id="RHEA-COMP:9584"/>
        <dbReference type="Rhea" id="RHEA-COMP:9586"/>
        <dbReference type="ChEBI" id="CHEBI:15444"/>
        <dbReference type="ChEBI" id="CHEBI:43474"/>
        <dbReference type="ChEBI" id="CHEBI:58601"/>
        <dbReference type="EC" id="2.4.1.1"/>
    </reaction>
    <physiologicalReaction direction="left-to-right" evidence="2">
        <dbReference type="Rhea" id="RHEA:41733"/>
    </physiologicalReaction>
</comment>
<dbReference type="EMBL" id="NCKV01029023">
    <property type="protein sequence ID" value="RWS19198.1"/>
    <property type="molecule type" value="Genomic_DNA"/>
</dbReference>
<proteinExistence type="inferred from homology"/>
<evidence type="ECO:0000256" key="1">
    <source>
        <dbReference type="ARBA" id="ARBA00006047"/>
    </source>
</evidence>
<comment type="cofactor">
    <cofactor evidence="5">
        <name>pyridoxal 5'-phosphate</name>
        <dbReference type="ChEBI" id="CHEBI:597326"/>
    </cofactor>
</comment>
<comment type="subunit">
    <text evidence="4">Homodimer; enzymatically active. Interacts with PPP1R3B; recruits the phosphatase PP1 which dephosphorylates and inactivates PYGL/glycogen phosphorylase.</text>
</comment>
<dbReference type="Gene3D" id="3.40.50.2000">
    <property type="entry name" value="Glycogen Phosphorylase B"/>
    <property type="match status" value="1"/>
</dbReference>
<keyword evidence="5" id="KW-0663">Pyridoxal phosphate</keyword>
<dbReference type="Proteomes" id="UP000288716">
    <property type="component" value="Unassembled WGS sequence"/>
</dbReference>
<dbReference type="OrthoDB" id="9215500at2759"/>
<dbReference type="GO" id="GO:0030170">
    <property type="term" value="F:pyridoxal phosphate binding"/>
    <property type="evidence" value="ECO:0007669"/>
    <property type="project" value="TreeGrafter"/>
</dbReference>
<dbReference type="EC" id="2.4.1.1" evidence="5"/>
<gene>
    <name evidence="6" type="ORF">B4U80_14985</name>
</gene>
<dbReference type="GO" id="GO:0005737">
    <property type="term" value="C:cytoplasm"/>
    <property type="evidence" value="ECO:0007669"/>
    <property type="project" value="TreeGrafter"/>
</dbReference>
<keyword evidence="5" id="KW-0328">Glycosyltransferase</keyword>
<dbReference type="GO" id="GO:0008184">
    <property type="term" value="F:glycogen phosphorylase activity"/>
    <property type="evidence" value="ECO:0007669"/>
    <property type="project" value="InterPro"/>
</dbReference>
<comment type="function">
    <text evidence="3 5">Allosteric enzyme that catalyzes the rate-limiting step in glycogen catabolism, the phosphorolytic cleavage of glycogen to produce glucose-1-phosphate, and plays a central role in maintaining cellular and organismal glucose homeostasis.</text>
</comment>
<dbReference type="SUPFAM" id="SSF53756">
    <property type="entry name" value="UDP-Glycosyltransferase/glycogen phosphorylase"/>
    <property type="match status" value="1"/>
</dbReference>
<sequence>MTRFAIVGSKSVNEVSKKYSDIIRNETFKDFYELIPEKFNNKTNVLELLEFVNDCNFVRQIHKVKLKNKKRLAKIVEKDFGVTVNRSGLKLRNISESFTYNEKP</sequence>
<dbReference type="Pfam" id="PF00343">
    <property type="entry name" value="Phosphorylase"/>
    <property type="match status" value="1"/>
</dbReference>
<comment type="similarity">
    <text evidence="1 5">Belongs to the glycogen phosphorylase family.</text>
</comment>
<keyword evidence="5" id="KW-0808">Transferase</keyword>
<name>A0A443RVM9_9ACAR</name>
<evidence type="ECO:0000313" key="6">
    <source>
        <dbReference type="EMBL" id="RWS19198.1"/>
    </source>
</evidence>
<evidence type="ECO:0000256" key="4">
    <source>
        <dbReference type="ARBA" id="ARBA00046783"/>
    </source>
</evidence>
<protein>
    <recommendedName>
        <fullName evidence="5">Alpha-1,4 glucan phosphorylase</fullName>
        <ecNumber evidence="5">2.4.1.1</ecNumber>
    </recommendedName>
</protein>
<dbReference type="PANTHER" id="PTHR11468">
    <property type="entry name" value="GLYCOGEN PHOSPHORYLASE"/>
    <property type="match status" value="1"/>
</dbReference>
<dbReference type="PANTHER" id="PTHR11468:SF3">
    <property type="entry name" value="GLYCOGEN PHOSPHORYLASE, LIVER FORM"/>
    <property type="match status" value="1"/>
</dbReference>
<reference evidence="6 7" key="1">
    <citation type="journal article" date="2018" name="Gigascience">
        <title>Genomes of trombidid mites reveal novel predicted allergens and laterally-transferred genes associated with secondary metabolism.</title>
        <authorList>
            <person name="Dong X."/>
            <person name="Chaisiri K."/>
            <person name="Xia D."/>
            <person name="Armstrong S.D."/>
            <person name="Fang Y."/>
            <person name="Donnelly M.J."/>
            <person name="Kadowaki T."/>
            <person name="McGarry J.W."/>
            <person name="Darby A.C."/>
            <person name="Makepeace B.L."/>
        </authorList>
    </citation>
    <scope>NUCLEOTIDE SEQUENCE [LARGE SCALE GENOMIC DNA]</scope>
    <source>
        <strain evidence="6">UoL-UT</strain>
    </source>
</reference>
<keyword evidence="5" id="KW-0119">Carbohydrate metabolism</keyword>